<gene>
    <name evidence="1" type="primary">Acey_s0163.g3459</name>
    <name evidence="1" type="ORF">Y032_0163g3459</name>
</gene>
<dbReference type="AlphaFoldDB" id="A0A016SXA7"/>
<reference evidence="2" key="1">
    <citation type="journal article" date="2015" name="Nat. Genet.">
        <title>The genome and transcriptome of the zoonotic hookworm Ancylostoma ceylanicum identify infection-specific gene families.</title>
        <authorList>
            <person name="Schwarz E.M."/>
            <person name="Hu Y."/>
            <person name="Antoshechkin I."/>
            <person name="Miller M.M."/>
            <person name="Sternberg P.W."/>
            <person name="Aroian R.V."/>
        </authorList>
    </citation>
    <scope>NUCLEOTIDE SEQUENCE</scope>
    <source>
        <strain evidence="2">HY135</strain>
    </source>
</reference>
<comment type="caution">
    <text evidence="1">The sequence shown here is derived from an EMBL/GenBank/DDBJ whole genome shotgun (WGS) entry which is preliminary data.</text>
</comment>
<evidence type="ECO:0000313" key="2">
    <source>
        <dbReference type="Proteomes" id="UP000024635"/>
    </source>
</evidence>
<organism evidence="1 2">
    <name type="scientific">Ancylostoma ceylanicum</name>
    <dbReference type="NCBI Taxonomy" id="53326"/>
    <lineage>
        <taxon>Eukaryota</taxon>
        <taxon>Metazoa</taxon>
        <taxon>Ecdysozoa</taxon>
        <taxon>Nematoda</taxon>
        <taxon>Chromadorea</taxon>
        <taxon>Rhabditida</taxon>
        <taxon>Rhabditina</taxon>
        <taxon>Rhabditomorpha</taxon>
        <taxon>Strongyloidea</taxon>
        <taxon>Ancylostomatidae</taxon>
        <taxon>Ancylostomatinae</taxon>
        <taxon>Ancylostoma</taxon>
    </lineage>
</organism>
<dbReference type="OrthoDB" id="5872222at2759"/>
<proteinExistence type="predicted"/>
<keyword evidence="2" id="KW-1185">Reference proteome</keyword>
<sequence length="169" mass="19145">MYLIDKLPPKNTSEERDLRILLHTSLCFSSQCHDFGSRDERRLNQLLKASLAKDPIVTMKEYKILVRSLFEYGAVVFSSHKKEDIARLAHVLNSSTRNLFIRALGYTYNATLRGVIRNKMLNLGSLLARRCGADLILPYSELFAHGGPTVHPRLGVGWPPRACVNPPRE</sequence>
<name>A0A016SXA7_9BILA</name>
<dbReference type="PRINTS" id="PR01345">
    <property type="entry name" value="CERVTRCPTASE"/>
</dbReference>
<protein>
    <submittedName>
        <fullName evidence="1">Uncharacterized protein</fullName>
    </submittedName>
</protein>
<evidence type="ECO:0000313" key="1">
    <source>
        <dbReference type="EMBL" id="EYB95110.1"/>
    </source>
</evidence>
<accession>A0A016SXA7</accession>
<dbReference type="EMBL" id="JARK01001499">
    <property type="protein sequence ID" value="EYB95110.1"/>
    <property type="molecule type" value="Genomic_DNA"/>
</dbReference>
<dbReference type="Proteomes" id="UP000024635">
    <property type="component" value="Unassembled WGS sequence"/>
</dbReference>